<accession>A0A1S4AGU0</accession>
<dbReference type="PANTHER" id="PTHR24559">
    <property type="entry name" value="TRANSPOSON TY3-I GAG-POL POLYPROTEIN"/>
    <property type="match status" value="1"/>
</dbReference>
<dbReference type="Pfam" id="PF00078">
    <property type="entry name" value="RVT_1"/>
    <property type="match status" value="1"/>
</dbReference>
<dbReference type="SUPFAM" id="SSF56672">
    <property type="entry name" value="DNA/RNA polymerases"/>
    <property type="match status" value="1"/>
</dbReference>
<keyword evidence="2 3" id="KW-0808">Transferase</keyword>
<keyword evidence="2 3" id="KW-0548">Nucleotidyltransferase</keyword>
<feature type="domain" description="Reverse transcriptase" evidence="1">
    <location>
        <begin position="22"/>
        <end position="186"/>
    </location>
</feature>
<dbReference type="InterPro" id="IPR043128">
    <property type="entry name" value="Rev_trsase/Diguanyl_cyclase"/>
</dbReference>
<dbReference type="STRING" id="4097.A0A1S4AGU0"/>
<reference evidence="2 3" key="1">
    <citation type="submission" date="2025-04" db="UniProtKB">
        <authorList>
            <consortium name="RefSeq"/>
        </authorList>
    </citation>
    <scope>IDENTIFICATION</scope>
</reference>
<dbReference type="PROSITE" id="PS50878">
    <property type="entry name" value="RT_POL"/>
    <property type="match status" value="1"/>
</dbReference>
<dbReference type="OMA" id="YVDDMGE"/>
<keyword evidence="2 3" id="KW-0695">RNA-directed DNA polymerase</keyword>
<dbReference type="KEGG" id="nta:107797477"/>
<dbReference type="PaxDb" id="4097-A0A1S4AGU0"/>
<dbReference type="KEGG" id="nta:107779721"/>
<dbReference type="SMR" id="A0A1S4AGU0"/>
<sequence>MRRKFNAAINEAVSEEVDKLLANGSIRESKYPQWVANVVMVKKKNRKWRICVDFTDLNKTCLKDSFSLPHIDQLIDVTAGHGLLSFLDAYSGYNQILVAGEDQEKSTFITHQGTYYYNVMSFGLKNAGATYQRLVTKMFKEQLCRTMEVYIDDMLVKSKKKEDHIDHLKEAFEIFKQYGMKLNPEK</sequence>
<dbReference type="InterPro" id="IPR000477">
    <property type="entry name" value="RT_dom"/>
</dbReference>
<evidence type="ECO:0000313" key="2">
    <source>
        <dbReference type="RefSeq" id="XP_016455682.1"/>
    </source>
</evidence>
<gene>
    <name evidence="3" type="primary">LOC107797477</name>
    <name evidence="2" type="synonym">LOC107779721</name>
</gene>
<dbReference type="OrthoDB" id="1936626at2759"/>
<dbReference type="RefSeq" id="XP_016475866.1">
    <property type="nucleotide sequence ID" value="XM_016620380.1"/>
</dbReference>
<organism evidence="3">
    <name type="scientific">Nicotiana tabacum</name>
    <name type="common">Common tobacco</name>
    <dbReference type="NCBI Taxonomy" id="4097"/>
    <lineage>
        <taxon>Eukaryota</taxon>
        <taxon>Viridiplantae</taxon>
        <taxon>Streptophyta</taxon>
        <taxon>Embryophyta</taxon>
        <taxon>Tracheophyta</taxon>
        <taxon>Spermatophyta</taxon>
        <taxon>Magnoliopsida</taxon>
        <taxon>eudicotyledons</taxon>
        <taxon>Gunneridae</taxon>
        <taxon>Pentapetalae</taxon>
        <taxon>asterids</taxon>
        <taxon>lamiids</taxon>
        <taxon>Solanales</taxon>
        <taxon>Solanaceae</taxon>
        <taxon>Nicotianoideae</taxon>
        <taxon>Nicotianeae</taxon>
        <taxon>Nicotiana</taxon>
    </lineage>
</organism>
<name>A0A1S4AGU0_TOBAC</name>
<dbReference type="InterPro" id="IPR043502">
    <property type="entry name" value="DNA/RNA_pol_sf"/>
</dbReference>
<dbReference type="InterPro" id="IPR053134">
    <property type="entry name" value="RNA-dir_DNA_polymerase"/>
</dbReference>
<dbReference type="PANTHER" id="PTHR24559:SF431">
    <property type="entry name" value="RNA-DIRECTED DNA POLYMERASE HOMOLOG"/>
    <property type="match status" value="1"/>
</dbReference>
<proteinExistence type="predicted"/>
<evidence type="ECO:0000313" key="3">
    <source>
        <dbReference type="RefSeq" id="XP_016475866.1"/>
    </source>
</evidence>
<dbReference type="Gene3D" id="3.30.70.270">
    <property type="match status" value="1"/>
</dbReference>
<dbReference type="CDD" id="cd01647">
    <property type="entry name" value="RT_LTR"/>
    <property type="match status" value="1"/>
</dbReference>
<protein>
    <submittedName>
        <fullName evidence="2 3">RNA-directed DNA polymerase homolog</fullName>
    </submittedName>
</protein>
<dbReference type="GO" id="GO:0003964">
    <property type="term" value="F:RNA-directed DNA polymerase activity"/>
    <property type="evidence" value="ECO:0007669"/>
    <property type="project" value="UniProtKB-KW"/>
</dbReference>
<dbReference type="Gene3D" id="3.10.10.10">
    <property type="entry name" value="HIV Type 1 Reverse Transcriptase, subunit A, domain 1"/>
    <property type="match status" value="1"/>
</dbReference>
<evidence type="ECO:0000259" key="1">
    <source>
        <dbReference type="PROSITE" id="PS50878"/>
    </source>
</evidence>
<dbReference type="AlphaFoldDB" id="A0A1S4AGU0"/>
<dbReference type="RefSeq" id="XP_016455682.1">
    <property type="nucleotide sequence ID" value="XM_016600196.1"/>
</dbReference>